<organism evidence="1 2">
    <name type="scientific">Anaeramoeba ignava</name>
    <name type="common">Anaerobic marine amoeba</name>
    <dbReference type="NCBI Taxonomy" id="1746090"/>
    <lineage>
        <taxon>Eukaryota</taxon>
        <taxon>Metamonada</taxon>
        <taxon>Anaeramoebidae</taxon>
        <taxon>Anaeramoeba</taxon>
    </lineage>
</organism>
<gene>
    <name evidence="1" type="ORF">M0811_06204</name>
</gene>
<sequence length="105" mass="12640">MISNLHCYDFNIFLNINPIIGSKFYIIHYFSIFVKAIYLNYCFLNHKKSLYPPIHESLEKRNIGNGRNLNSFCLSLFLHLDFQQFKNKTKFIKQPSKFYFFGNRL</sequence>
<keyword evidence="2" id="KW-1185">Reference proteome</keyword>
<comment type="caution">
    <text evidence="1">The sequence shown here is derived from an EMBL/GenBank/DDBJ whole genome shotgun (WGS) entry which is preliminary data.</text>
</comment>
<name>A0A9Q0LQC5_ANAIG</name>
<dbReference type="AlphaFoldDB" id="A0A9Q0LQC5"/>
<evidence type="ECO:0000313" key="2">
    <source>
        <dbReference type="Proteomes" id="UP001149090"/>
    </source>
</evidence>
<evidence type="ECO:0000313" key="1">
    <source>
        <dbReference type="EMBL" id="KAJ5076624.1"/>
    </source>
</evidence>
<dbReference type="Proteomes" id="UP001149090">
    <property type="component" value="Unassembled WGS sequence"/>
</dbReference>
<dbReference type="EMBL" id="JAPDFW010000060">
    <property type="protein sequence ID" value="KAJ5076624.1"/>
    <property type="molecule type" value="Genomic_DNA"/>
</dbReference>
<proteinExistence type="predicted"/>
<reference evidence="1" key="1">
    <citation type="submission" date="2022-10" db="EMBL/GenBank/DDBJ databases">
        <title>Novel sulphate-reducing endosymbionts in the free-living metamonad Anaeramoeba.</title>
        <authorList>
            <person name="Jerlstrom-Hultqvist J."/>
            <person name="Cepicka I."/>
            <person name="Gallot-Lavallee L."/>
            <person name="Salas-Leiva D."/>
            <person name="Curtis B.A."/>
            <person name="Zahonova K."/>
            <person name="Pipaliya S."/>
            <person name="Dacks J."/>
            <person name="Roger A.J."/>
        </authorList>
    </citation>
    <scope>NUCLEOTIDE SEQUENCE</scope>
    <source>
        <strain evidence="1">BMAN</strain>
    </source>
</reference>
<protein>
    <submittedName>
        <fullName evidence="1">Uncharacterized protein</fullName>
    </submittedName>
</protein>
<accession>A0A9Q0LQC5</accession>